<evidence type="ECO:0000313" key="2">
    <source>
        <dbReference type="Proteomes" id="UP001642464"/>
    </source>
</evidence>
<dbReference type="Gene3D" id="3.40.50.150">
    <property type="entry name" value="Vaccinia Virus protein VP39"/>
    <property type="match status" value="1"/>
</dbReference>
<organism evidence="1 2">
    <name type="scientific">Durusdinium trenchii</name>
    <dbReference type="NCBI Taxonomy" id="1381693"/>
    <lineage>
        <taxon>Eukaryota</taxon>
        <taxon>Sar</taxon>
        <taxon>Alveolata</taxon>
        <taxon>Dinophyceae</taxon>
        <taxon>Suessiales</taxon>
        <taxon>Symbiodiniaceae</taxon>
        <taxon>Durusdinium</taxon>
    </lineage>
</organism>
<dbReference type="Proteomes" id="UP001642464">
    <property type="component" value="Unassembled WGS sequence"/>
</dbReference>
<keyword evidence="2" id="KW-1185">Reference proteome</keyword>
<name>A0ABP0K6I6_9DINO</name>
<dbReference type="SUPFAM" id="SSF53335">
    <property type="entry name" value="S-adenosyl-L-methionine-dependent methyltransferases"/>
    <property type="match status" value="1"/>
</dbReference>
<comment type="caution">
    <text evidence="1">The sequence shown here is derived from an EMBL/GenBank/DDBJ whole genome shotgun (WGS) entry which is preliminary data.</text>
</comment>
<sequence>MALLRELLAFCLGGVMMMLALPGWTSPVEPVVPARTPVPFDDGWRSEEPVTEQAASFTMGTDSESFLEHFIDQLENLTVKETWGSHIFGQVRYYREKKDAFGNKADFATASHVMRWYDKEGRCGNVINASNAIVLLAGANQGKSTTNILQACHKARMHIFEIQQRLFDAQFKRFRDSSLVKVHRKGWSDKIQQLQITLPLNNHETAGLFLPTGKWKNAVLLNETVETIPLADFVLHENLERISYVLIDVEGKEPNVIRGMNLESKRHIFPIFQYELGGTWTDSRHDENQWGQYGIAMYLKALGYKLFLIGATLSGQEKPILLQVDPEFFRFFSFRPEVDVGGNLLAFHPEFADAGLWEYLQGFVRSSGSKVLAVD</sequence>
<proteinExistence type="predicted"/>
<reference evidence="1 2" key="1">
    <citation type="submission" date="2024-02" db="EMBL/GenBank/DDBJ databases">
        <authorList>
            <person name="Chen Y."/>
            <person name="Shah S."/>
            <person name="Dougan E. K."/>
            <person name="Thang M."/>
            <person name="Chan C."/>
        </authorList>
    </citation>
    <scope>NUCLEOTIDE SEQUENCE [LARGE SCALE GENOMIC DNA]</scope>
</reference>
<dbReference type="InterPro" id="IPR029063">
    <property type="entry name" value="SAM-dependent_MTases_sf"/>
</dbReference>
<gene>
    <name evidence="1" type="ORF">SCF082_LOCUS15763</name>
</gene>
<dbReference type="Pfam" id="PF05050">
    <property type="entry name" value="Methyltransf_21"/>
    <property type="match status" value="1"/>
</dbReference>
<evidence type="ECO:0000313" key="1">
    <source>
        <dbReference type="EMBL" id="CAK9022381.1"/>
    </source>
</evidence>
<dbReference type="EMBL" id="CAXAMM010010113">
    <property type="protein sequence ID" value="CAK9022381.1"/>
    <property type="molecule type" value="Genomic_DNA"/>
</dbReference>
<accession>A0ABP0K6I6</accession>
<dbReference type="NCBIfam" id="TIGR01444">
    <property type="entry name" value="fkbM_fam"/>
    <property type="match status" value="1"/>
</dbReference>
<dbReference type="InterPro" id="IPR006342">
    <property type="entry name" value="FkbM_mtfrase"/>
</dbReference>
<protein>
    <submittedName>
        <fullName evidence="1">Adenosine 3'-phospho 5'-phosphosulfate transporter 1</fullName>
    </submittedName>
</protein>